<sequence length="566" mass="61020">MPNLNSLIGGLANVASHLQSSRGGSNNPTPNQGGNGYPNQGSSAYPNQGNSAYPNQSGSGYTGYGGNTGGPQAYQGYGGVYGNGQRYDGGQSPPSQGGYPPSMPSQGGYPSMPSQGAYPPSMPSQGGYPPSVPSQGGYPPSTPSQGGYPPSMPSQGGYQPYPNQQSYQSYGNAPQPGYPSQPSFGGGNNSPYAGSSSVPYPTTDVGPGFAPSLMALNQVHMYPAYPNLGQGAQQPSAPPQYQSAYAPQMWNNPSIRPVAGFNANADAEALRKAMKGLGCNNSKVVAVLCGRSNWQRQEISKAFKVMYGKDLIKELKGELSGDFEDLIMALMEPPARYDAMQLYKAMAGLGTKESVLIEIMTTRTNAQIQELKMTYKQLYGHDLERDLIGETSGHFKRLLVSLCAGGRDESNYTDPLRANQDARNLYRAGEQRLGTDESCFNAILASQNMYQLRMVFDEYQKVTKHSIEKAIETEFSGDIRDGLLAVVKSIRYRPAYFAELLNNSMRGFGTRDNDLIRLVVTRAEIDLRDIQQSYHQLYKTSLENAIAGDCSGAYKEGLIALVKGNY</sequence>
<reference evidence="2" key="1">
    <citation type="submission" date="2022-11" db="UniProtKB">
        <authorList>
            <consortium name="WormBaseParasite"/>
        </authorList>
    </citation>
    <scope>IDENTIFICATION</scope>
</reference>
<dbReference type="WBParaSite" id="JU765_v2.g13136.t2">
    <property type="protein sequence ID" value="JU765_v2.g13136.t2"/>
    <property type="gene ID" value="JU765_v2.g13136"/>
</dbReference>
<name>A0AC34Q614_9BILA</name>
<protein>
    <submittedName>
        <fullName evidence="2">Annexin</fullName>
    </submittedName>
</protein>
<evidence type="ECO:0000313" key="2">
    <source>
        <dbReference type="WBParaSite" id="JU765_v2.g13136.t2"/>
    </source>
</evidence>
<proteinExistence type="predicted"/>
<evidence type="ECO:0000313" key="1">
    <source>
        <dbReference type="Proteomes" id="UP000887576"/>
    </source>
</evidence>
<accession>A0AC34Q614</accession>
<organism evidence="1 2">
    <name type="scientific">Panagrolaimus sp. JU765</name>
    <dbReference type="NCBI Taxonomy" id="591449"/>
    <lineage>
        <taxon>Eukaryota</taxon>
        <taxon>Metazoa</taxon>
        <taxon>Ecdysozoa</taxon>
        <taxon>Nematoda</taxon>
        <taxon>Chromadorea</taxon>
        <taxon>Rhabditida</taxon>
        <taxon>Tylenchina</taxon>
        <taxon>Panagrolaimomorpha</taxon>
        <taxon>Panagrolaimoidea</taxon>
        <taxon>Panagrolaimidae</taxon>
        <taxon>Panagrolaimus</taxon>
    </lineage>
</organism>
<dbReference type="Proteomes" id="UP000887576">
    <property type="component" value="Unplaced"/>
</dbReference>